<name>A0ABS8WU12_DATST</name>
<proteinExistence type="predicted"/>
<reference evidence="1 2" key="1">
    <citation type="journal article" date="2021" name="BMC Genomics">
        <title>Datura genome reveals duplications of psychoactive alkaloid biosynthetic genes and high mutation rate following tissue culture.</title>
        <authorList>
            <person name="Rajewski A."/>
            <person name="Carter-House D."/>
            <person name="Stajich J."/>
            <person name="Litt A."/>
        </authorList>
    </citation>
    <scope>NUCLEOTIDE SEQUENCE [LARGE SCALE GENOMIC DNA]</scope>
    <source>
        <strain evidence="1">AR-01</strain>
    </source>
</reference>
<gene>
    <name evidence="1" type="ORF">HAX54_006436</name>
</gene>
<evidence type="ECO:0000313" key="1">
    <source>
        <dbReference type="EMBL" id="MCE3216417.1"/>
    </source>
</evidence>
<dbReference type="EMBL" id="JACEIK010013220">
    <property type="protein sequence ID" value="MCE3216417.1"/>
    <property type="molecule type" value="Genomic_DNA"/>
</dbReference>
<dbReference type="Proteomes" id="UP000823775">
    <property type="component" value="Unassembled WGS sequence"/>
</dbReference>
<feature type="non-terminal residue" evidence="1">
    <location>
        <position position="98"/>
    </location>
</feature>
<sequence length="98" mass="10799">MRECVIEQVEGRGQRPGAAGVVLRPSYSARIGTSHRYSSTLGGVSGTLGHCLPYMYVYVRRVDSFEVFLKRASKLNYAANSSSNVNSSWVVIPRTTKN</sequence>
<comment type="caution">
    <text evidence="1">The sequence shown here is derived from an EMBL/GenBank/DDBJ whole genome shotgun (WGS) entry which is preliminary data.</text>
</comment>
<keyword evidence="2" id="KW-1185">Reference proteome</keyword>
<evidence type="ECO:0000313" key="2">
    <source>
        <dbReference type="Proteomes" id="UP000823775"/>
    </source>
</evidence>
<organism evidence="1 2">
    <name type="scientific">Datura stramonium</name>
    <name type="common">Jimsonweed</name>
    <name type="synonym">Common thornapple</name>
    <dbReference type="NCBI Taxonomy" id="4076"/>
    <lineage>
        <taxon>Eukaryota</taxon>
        <taxon>Viridiplantae</taxon>
        <taxon>Streptophyta</taxon>
        <taxon>Embryophyta</taxon>
        <taxon>Tracheophyta</taxon>
        <taxon>Spermatophyta</taxon>
        <taxon>Magnoliopsida</taxon>
        <taxon>eudicotyledons</taxon>
        <taxon>Gunneridae</taxon>
        <taxon>Pentapetalae</taxon>
        <taxon>asterids</taxon>
        <taxon>lamiids</taxon>
        <taxon>Solanales</taxon>
        <taxon>Solanaceae</taxon>
        <taxon>Solanoideae</taxon>
        <taxon>Datureae</taxon>
        <taxon>Datura</taxon>
    </lineage>
</organism>
<accession>A0ABS8WU12</accession>
<protein>
    <submittedName>
        <fullName evidence="1">Uncharacterized protein</fullName>
    </submittedName>
</protein>